<comment type="caution">
    <text evidence="8">The sequence shown here is derived from an EMBL/GenBank/DDBJ whole genome shotgun (WGS) entry which is preliminary data.</text>
</comment>
<evidence type="ECO:0000256" key="6">
    <source>
        <dbReference type="PIRSR" id="PIRSR608256-1"/>
    </source>
</evidence>
<dbReference type="AlphaFoldDB" id="A0A2A4GYG9"/>
<evidence type="ECO:0000256" key="1">
    <source>
        <dbReference type="ARBA" id="ARBA00008764"/>
    </source>
</evidence>
<evidence type="ECO:0000256" key="3">
    <source>
        <dbReference type="ARBA" id="ARBA00022729"/>
    </source>
</evidence>
<dbReference type="SUPFAM" id="SSF50494">
    <property type="entry name" value="Trypsin-like serine proteases"/>
    <property type="match status" value="1"/>
</dbReference>
<dbReference type="InterPro" id="IPR009003">
    <property type="entry name" value="Peptidase_S1_PA"/>
</dbReference>
<feature type="active site" description="Charge relay system" evidence="6">
    <location>
        <position position="197"/>
    </location>
</feature>
<protein>
    <recommendedName>
        <fullName evidence="7">Serine protease</fullName>
        <ecNumber evidence="7">3.4.21.-</ecNumber>
    </recommendedName>
</protein>
<dbReference type="Pfam" id="PF13365">
    <property type="entry name" value="Trypsin_2"/>
    <property type="match status" value="1"/>
</dbReference>
<feature type="active site" description="Charge relay system" evidence="6">
    <location>
        <position position="113"/>
    </location>
</feature>
<keyword evidence="2 7" id="KW-0645">Protease</keyword>
<feature type="signal peptide" evidence="7">
    <location>
        <begin position="1"/>
        <end position="25"/>
    </location>
</feature>
<reference evidence="8 9" key="1">
    <citation type="journal article" date="2017" name="PLoS ONE">
        <title>Development of a real-time PCR for detection of Staphylococcus pseudintermedius using a novel automated comparison of whole-genome sequences.</title>
        <authorList>
            <person name="Verstappen K.M."/>
            <person name="Huijbregts L."/>
            <person name="Spaninks M."/>
            <person name="Wagenaar J.A."/>
            <person name="Fluit A.C."/>
            <person name="Duim B."/>
        </authorList>
    </citation>
    <scope>NUCLEOTIDE SEQUENCE [LARGE SCALE GENOMIC DNA]</scope>
    <source>
        <strain evidence="8 9">215070706401-1</strain>
    </source>
</reference>
<name>A0A2A4GYG9_9STAP</name>
<evidence type="ECO:0000256" key="2">
    <source>
        <dbReference type="ARBA" id="ARBA00022670"/>
    </source>
</evidence>
<feature type="active site" description="Charge relay system" evidence="6">
    <location>
        <position position="73"/>
    </location>
</feature>
<keyword evidence="4 7" id="KW-0378">Hydrolase</keyword>
<dbReference type="EC" id="3.4.21.-" evidence="7"/>
<keyword evidence="5 7" id="KW-0720">Serine protease</keyword>
<evidence type="ECO:0000313" key="8">
    <source>
        <dbReference type="EMBL" id="PCF55780.1"/>
    </source>
</evidence>
<dbReference type="EMBL" id="MWUU01000005">
    <property type="protein sequence ID" value="PCF55780.1"/>
    <property type="molecule type" value="Genomic_DNA"/>
</dbReference>
<dbReference type="GO" id="GO:0008236">
    <property type="term" value="F:serine-type peptidase activity"/>
    <property type="evidence" value="ECO:0007669"/>
    <property type="project" value="UniProtKB-KW"/>
</dbReference>
<organism evidence="8 9">
    <name type="scientific">Staphylococcus delphini</name>
    <dbReference type="NCBI Taxonomy" id="53344"/>
    <lineage>
        <taxon>Bacteria</taxon>
        <taxon>Bacillati</taxon>
        <taxon>Bacillota</taxon>
        <taxon>Bacilli</taxon>
        <taxon>Bacillales</taxon>
        <taxon>Staphylococcaceae</taxon>
        <taxon>Staphylococcus</taxon>
        <taxon>Staphylococcus intermedius group</taxon>
    </lineage>
</organism>
<dbReference type="InterPro" id="IPR043504">
    <property type="entry name" value="Peptidase_S1_PA_chymotrypsin"/>
</dbReference>
<keyword evidence="3 7" id="KW-0732">Signal</keyword>
<dbReference type="GO" id="GO:0006508">
    <property type="term" value="P:proteolysis"/>
    <property type="evidence" value="ECO:0007669"/>
    <property type="project" value="UniProtKB-KW"/>
</dbReference>
<dbReference type="Gene3D" id="2.40.10.10">
    <property type="entry name" value="Trypsin-like serine proteases"/>
    <property type="match status" value="2"/>
</dbReference>
<dbReference type="PRINTS" id="PR00839">
    <property type="entry name" value="V8PROTEASE"/>
</dbReference>
<evidence type="ECO:0000256" key="5">
    <source>
        <dbReference type="ARBA" id="ARBA00022825"/>
    </source>
</evidence>
<comment type="similarity">
    <text evidence="1 7">Belongs to the peptidase S1B family.</text>
</comment>
<dbReference type="Proteomes" id="UP000218335">
    <property type="component" value="Unassembled WGS sequence"/>
</dbReference>
<feature type="chain" id="PRO_5011818052" description="Serine protease" evidence="7">
    <location>
        <begin position="26"/>
        <end position="242"/>
    </location>
</feature>
<dbReference type="InterPro" id="IPR008256">
    <property type="entry name" value="Peptidase_S1B"/>
</dbReference>
<sequence>MKRKISIILCLCFWLPMLTFSNALAQEPEPGTQTLVDTSTDPNGRLNARYDPNYSLYCSAVLITPDMWLTAKHCAGNEEKTGYIGAVYPGQSGASTPFGMMNISTYKPDPGVDIAIIKGEDKDKSDAYKYYIKGYKTEIVAYDLEALKKLIGTKIYSYGYPGDKGETKQYRSEGIITNVNPITKELSTSMPASAGQSGSGVFLENGQFLGILYGNENRTTYKSAKIQPIDQRLKTWIDNNKE</sequence>
<proteinExistence type="inferred from homology"/>
<evidence type="ECO:0000313" key="9">
    <source>
        <dbReference type="Proteomes" id="UP000218335"/>
    </source>
</evidence>
<evidence type="ECO:0000256" key="7">
    <source>
        <dbReference type="RuleBase" id="RU004296"/>
    </source>
</evidence>
<accession>A0A2A4GYG9</accession>
<gene>
    <name evidence="8" type="ORF">B5C08_04780</name>
</gene>
<evidence type="ECO:0000256" key="4">
    <source>
        <dbReference type="ARBA" id="ARBA00022801"/>
    </source>
</evidence>